<accession>A0A091DYP4</accession>
<name>A0A091DYP4_FUKDA</name>
<proteinExistence type="predicted"/>
<organism evidence="2 3">
    <name type="scientific">Fukomys damarensis</name>
    <name type="common">Damaraland mole rat</name>
    <name type="synonym">Cryptomys damarensis</name>
    <dbReference type="NCBI Taxonomy" id="885580"/>
    <lineage>
        <taxon>Eukaryota</taxon>
        <taxon>Metazoa</taxon>
        <taxon>Chordata</taxon>
        <taxon>Craniata</taxon>
        <taxon>Vertebrata</taxon>
        <taxon>Euteleostomi</taxon>
        <taxon>Mammalia</taxon>
        <taxon>Eutheria</taxon>
        <taxon>Euarchontoglires</taxon>
        <taxon>Glires</taxon>
        <taxon>Rodentia</taxon>
        <taxon>Hystricomorpha</taxon>
        <taxon>Bathyergidae</taxon>
        <taxon>Fukomys</taxon>
    </lineage>
</organism>
<sequence>MQEICPYARDLKHSAEGLDPMAISHTSPARGLEPTAMSHTSSYRGSAPARPKAQWWKPESLHRQGEGFVTPAEGSTLQPGSGDQGEGQSSVMRTAAVPSNSEDSCSSDNENRQVCIRKISLRILLQENQQHKSFPFGSLFLCSSQQFSGGSSTSGTVLTQISQASQVDH</sequence>
<keyword evidence="3" id="KW-1185">Reference proteome</keyword>
<feature type="region of interest" description="Disordered" evidence="1">
    <location>
        <begin position="21"/>
        <end position="53"/>
    </location>
</feature>
<dbReference type="Proteomes" id="UP000028990">
    <property type="component" value="Unassembled WGS sequence"/>
</dbReference>
<evidence type="ECO:0000313" key="3">
    <source>
        <dbReference type="Proteomes" id="UP000028990"/>
    </source>
</evidence>
<protein>
    <submittedName>
        <fullName evidence="2">Uncharacterized protein</fullName>
    </submittedName>
</protein>
<evidence type="ECO:0000256" key="1">
    <source>
        <dbReference type="SAM" id="MobiDB-lite"/>
    </source>
</evidence>
<reference evidence="2 3" key="1">
    <citation type="submission" date="2013-11" db="EMBL/GenBank/DDBJ databases">
        <title>The Damaraland mole rat (Fukomys damarensis) genome and evolution of African mole rats.</title>
        <authorList>
            <person name="Gladyshev V.N."/>
            <person name="Fang X."/>
        </authorList>
    </citation>
    <scope>NUCLEOTIDE SEQUENCE [LARGE SCALE GENOMIC DNA]</scope>
    <source>
        <tissue evidence="2">Liver</tissue>
    </source>
</reference>
<feature type="compositionally biased region" description="Low complexity" evidence="1">
    <location>
        <begin position="99"/>
        <end position="108"/>
    </location>
</feature>
<dbReference type="AlphaFoldDB" id="A0A091DYP4"/>
<feature type="compositionally biased region" description="Polar residues" evidence="1">
    <location>
        <begin position="73"/>
        <end position="92"/>
    </location>
</feature>
<feature type="region of interest" description="Disordered" evidence="1">
    <location>
        <begin position="66"/>
        <end position="109"/>
    </location>
</feature>
<dbReference type="EMBL" id="KN121800">
    <property type="protein sequence ID" value="KFO35430.1"/>
    <property type="molecule type" value="Genomic_DNA"/>
</dbReference>
<evidence type="ECO:0000313" key="2">
    <source>
        <dbReference type="EMBL" id="KFO35430.1"/>
    </source>
</evidence>
<gene>
    <name evidence="2" type="ORF">H920_03163</name>
</gene>